<protein>
    <submittedName>
        <fullName evidence="1">Capsular polysaccharide biosynthesis protein</fullName>
    </submittedName>
</protein>
<sequence>MPQLPDSFALTSRGLQTLSTLPALLDHRPLLAGWRARQAQAVLAWGRKPTAARAERLAQRHGLPLWRAEDAFVRSIGLGHACPPWGIVLDDLGIYYDAHTPSRLELLIQEPLQAEQLSRAQALLQLWRSSGVSKYNGARDALPAQWAAGAQAPVLLIDQTAGDASIAFGQADASAFARMLEAALDEHPERTLWLKVHPDVLAGKKRGHFSTLSPGQASRVQVLAHDTHLSALLARAHALYAVTSQAGFEALLWGLPVRAFGMPFWAGWGLSQDELPPPTRRSPATLEQLAHAALLRYARYIDPLTQQRCELEPLLAWLALQRRERQRYPEHIHALQFSRWKKPIARAFFGGSTVQFHRHPHTVPEGACVAVWGRRAAPAQAGSVLRLEDGFLRSVGLGADLVRPLSWVVDDMGLYYDATAPSRLEHLLQHHQFSADELAQAEVLRQSLVNSGITKYNVGSAAVWRSRQAANCNRPPVLVVGQVETDAAIALGTTEIRGNLALLRAARHAEPEAWLIYKPHPDVVAGLRKAGAQEDEAQRWCDEIVTDAPINTLLAQVQRVHVMSSLAGFEALMRGLQVVCWGQPFYAGWGLTQDKHLPPAVRQRRQRRLSLDELCAATLMHYPRYIDRMGLGFADAGSTLKTLQQWRTQGTTRMPVWRQMLRRVLGTWARLTRR</sequence>
<keyword evidence="2" id="KW-1185">Reference proteome</keyword>
<accession>A0ABW7FZJ2</accession>
<comment type="caution">
    <text evidence="1">The sequence shown here is derived from an EMBL/GenBank/DDBJ whole genome shotgun (WGS) entry which is preliminary data.</text>
</comment>
<dbReference type="InterPro" id="IPR007833">
    <property type="entry name" value="Capsule_polysaccharide_synth"/>
</dbReference>
<name>A0ABW7FZJ2_9BURK</name>
<dbReference type="Pfam" id="PF05159">
    <property type="entry name" value="Capsule_synth"/>
    <property type="match status" value="3"/>
</dbReference>
<gene>
    <name evidence="1" type="ORF">ACG0Z6_15930</name>
</gene>
<dbReference type="Proteomes" id="UP001606099">
    <property type="component" value="Unassembled WGS sequence"/>
</dbReference>
<dbReference type="EMBL" id="JBIGHZ010000006">
    <property type="protein sequence ID" value="MFG6449714.1"/>
    <property type="molecule type" value="Genomic_DNA"/>
</dbReference>
<evidence type="ECO:0000313" key="1">
    <source>
        <dbReference type="EMBL" id="MFG6449714.1"/>
    </source>
</evidence>
<proteinExistence type="predicted"/>
<evidence type="ECO:0000313" key="2">
    <source>
        <dbReference type="Proteomes" id="UP001606099"/>
    </source>
</evidence>
<dbReference type="CDD" id="cd16439">
    <property type="entry name" value="beta_Kdo_transferase_KpsC_2"/>
    <property type="match status" value="1"/>
</dbReference>
<organism evidence="1 2">
    <name type="scientific">Roseateles rivi</name>
    <dbReference type="NCBI Taxonomy" id="3299028"/>
    <lineage>
        <taxon>Bacteria</taxon>
        <taxon>Pseudomonadati</taxon>
        <taxon>Pseudomonadota</taxon>
        <taxon>Betaproteobacteria</taxon>
        <taxon>Burkholderiales</taxon>
        <taxon>Sphaerotilaceae</taxon>
        <taxon>Roseateles</taxon>
    </lineage>
</organism>
<dbReference type="RefSeq" id="WP_394463207.1">
    <property type="nucleotide sequence ID" value="NZ_JBIGHZ010000006.1"/>
</dbReference>
<dbReference type="CDD" id="cd16440">
    <property type="entry name" value="beta_Kdo_transferase_KpsC_1"/>
    <property type="match status" value="1"/>
</dbReference>
<reference evidence="1 2" key="1">
    <citation type="submission" date="2024-08" db="EMBL/GenBank/DDBJ databases">
        <authorList>
            <person name="Lu H."/>
        </authorList>
    </citation>
    <scope>NUCLEOTIDE SEQUENCE [LARGE SCALE GENOMIC DNA]</scope>
    <source>
        <strain evidence="1 2">BYS180W</strain>
    </source>
</reference>